<dbReference type="Gene3D" id="3.30.2350.10">
    <property type="entry name" value="Pseudouridine synthase"/>
    <property type="match status" value="1"/>
</dbReference>
<dbReference type="InterPro" id="IPR002501">
    <property type="entry name" value="PsdUridine_synth_N"/>
</dbReference>
<dbReference type="GO" id="GO:0005634">
    <property type="term" value="C:nucleus"/>
    <property type="evidence" value="ECO:0007669"/>
    <property type="project" value="TreeGrafter"/>
</dbReference>
<comment type="similarity">
    <text evidence="1">Belongs to the pseudouridine synthase TruB family.</text>
</comment>
<dbReference type="Proteomes" id="UP001209878">
    <property type="component" value="Unassembled WGS sequence"/>
</dbReference>
<dbReference type="SUPFAM" id="SSF55120">
    <property type="entry name" value="Pseudouridine synthase"/>
    <property type="match status" value="1"/>
</dbReference>
<dbReference type="GO" id="GO:0160148">
    <property type="term" value="F:tRNA pseudouridine(55) synthase activity"/>
    <property type="evidence" value="ECO:0007669"/>
    <property type="project" value="UniProtKB-EC"/>
</dbReference>
<evidence type="ECO:0000256" key="2">
    <source>
        <dbReference type="ARBA" id="ARBA00012787"/>
    </source>
</evidence>
<dbReference type="AlphaFoldDB" id="A0AAD9NWI9"/>
<evidence type="ECO:0000313" key="7">
    <source>
        <dbReference type="Proteomes" id="UP001209878"/>
    </source>
</evidence>
<sequence>MTSTMQLSRLCGVFAVIKPTGITSAKLGDRIRDDLQKEIGCELLKGQRLKIGHGGTLDMFATGVMCFGLGAGCKQLHALLHGKKRYMSTCRLGVATETYGAESRMTKELPYSHVTRDQLQEAISTFTGQISQMPPVFSALKHKGRRLSDMARAGDTLPEIQPRLVQVDSITCLDFSPPYFTLDIKCGGGFYVRSLVHNLGEAVASCAHVVALERTEHGPFTRDDAIPEYQWTLENVLTAIDAAEAKFGDYTKDAQCDVNTVRISTRNKGI</sequence>
<evidence type="ECO:0000256" key="3">
    <source>
        <dbReference type="ARBA" id="ARBA00022694"/>
    </source>
</evidence>
<dbReference type="PANTHER" id="PTHR13767:SF2">
    <property type="entry name" value="PSEUDOURIDYLATE SYNTHASE TRUB1"/>
    <property type="match status" value="1"/>
</dbReference>
<evidence type="ECO:0000256" key="4">
    <source>
        <dbReference type="ARBA" id="ARBA00023235"/>
    </source>
</evidence>
<dbReference type="EMBL" id="JAODUO010000296">
    <property type="protein sequence ID" value="KAK2183772.1"/>
    <property type="molecule type" value="Genomic_DNA"/>
</dbReference>
<dbReference type="PANTHER" id="PTHR13767">
    <property type="entry name" value="TRNA-PSEUDOURIDINE SYNTHASE"/>
    <property type="match status" value="1"/>
</dbReference>
<gene>
    <name evidence="6" type="ORF">NP493_296g02037</name>
</gene>
<dbReference type="GO" id="GO:0003723">
    <property type="term" value="F:RNA binding"/>
    <property type="evidence" value="ECO:0007669"/>
    <property type="project" value="InterPro"/>
</dbReference>
<dbReference type="EC" id="5.4.99.25" evidence="2"/>
<keyword evidence="4" id="KW-0413">Isomerase</keyword>
<organism evidence="6 7">
    <name type="scientific">Ridgeia piscesae</name>
    <name type="common">Tubeworm</name>
    <dbReference type="NCBI Taxonomy" id="27915"/>
    <lineage>
        <taxon>Eukaryota</taxon>
        <taxon>Metazoa</taxon>
        <taxon>Spiralia</taxon>
        <taxon>Lophotrochozoa</taxon>
        <taxon>Annelida</taxon>
        <taxon>Polychaeta</taxon>
        <taxon>Sedentaria</taxon>
        <taxon>Canalipalpata</taxon>
        <taxon>Sabellida</taxon>
        <taxon>Siboglinidae</taxon>
        <taxon>Ridgeia</taxon>
    </lineage>
</organism>
<evidence type="ECO:0000313" key="6">
    <source>
        <dbReference type="EMBL" id="KAK2183772.1"/>
    </source>
</evidence>
<dbReference type="Pfam" id="PF01509">
    <property type="entry name" value="TruB_N"/>
    <property type="match status" value="1"/>
</dbReference>
<proteinExistence type="inferred from homology"/>
<name>A0AAD9NWI9_RIDPI</name>
<dbReference type="GO" id="GO:0006400">
    <property type="term" value="P:tRNA modification"/>
    <property type="evidence" value="ECO:0007669"/>
    <property type="project" value="TreeGrafter"/>
</dbReference>
<accession>A0AAD9NWI9</accession>
<dbReference type="GO" id="GO:1990481">
    <property type="term" value="P:mRNA pseudouridine synthesis"/>
    <property type="evidence" value="ECO:0007669"/>
    <property type="project" value="TreeGrafter"/>
</dbReference>
<dbReference type="HAMAP" id="MF_01080">
    <property type="entry name" value="TruB_bact"/>
    <property type="match status" value="1"/>
</dbReference>
<evidence type="ECO:0000256" key="1">
    <source>
        <dbReference type="ARBA" id="ARBA00008999"/>
    </source>
</evidence>
<reference evidence="6" key="1">
    <citation type="journal article" date="2023" name="Mol. Biol. Evol.">
        <title>Third-Generation Sequencing Reveals the Adaptive Role of the Epigenome in Three Deep-Sea Polychaetes.</title>
        <authorList>
            <person name="Perez M."/>
            <person name="Aroh O."/>
            <person name="Sun Y."/>
            <person name="Lan Y."/>
            <person name="Juniper S.K."/>
            <person name="Young C.R."/>
            <person name="Angers B."/>
            <person name="Qian P.Y."/>
        </authorList>
    </citation>
    <scope>NUCLEOTIDE SEQUENCE</scope>
    <source>
        <strain evidence="6">R07B-5</strain>
    </source>
</reference>
<keyword evidence="3" id="KW-0819">tRNA processing</keyword>
<dbReference type="InterPro" id="IPR020103">
    <property type="entry name" value="PsdUridine_synth_cat_dom_sf"/>
</dbReference>
<protein>
    <recommendedName>
        <fullName evidence="2">tRNA pseudouridine(55) synthase</fullName>
        <ecNumber evidence="2">5.4.99.25</ecNumber>
    </recommendedName>
</protein>
<dbReference type="InterPro" id="IPR014780">
    <property type="entry name" value="tRNA_psdUridine_synth_TruB"/>
</dbReference>
<evidence type="ECO:0000259" key="5">
    <source>
        <dbReference type="Pfam" id="PF01509"/>
    </source>
</evidence>
<dbReference type="NCBIfam" id="TIGR00431">
    <property type="entry name" value="TruB"/>
    <property type="match status" value="1"/>
</dbReference>
<comment type="caution">
    <text evidence="6">The sequence shown here is derived from an EMBL/GenBank/DDBJ whole genome shotgun (WGS) entry which is preliminary data.</text>
</comment>
<feature type="domain" description="Pseudouridine synthase II N-terminal" evidence="5">
    <location>
        <begin position="49"/>
        <end position="192"/>
    </location>
</feature>
<keyword evidence="7" id="KW-1185">Reference proteome</keyword>